<dbReference type="InterPro" id="IPR014922">
    <property type="entry name" value="YdhG-like"/>
</dbReference>
<evidence type="ECO:0000313" key="3">
    <source>
        <dbReference type="EMBL" id="QCI65242.1"/>
    </source>
</evidence>
<feature type="region of interest" description="Disordered" evidence="1">
    <location>
        <begin position="20"/>
        <end position="54"/>
    </location>
</feature>
<accession>A0A4D7BAV4</accession>
<organism evidence="3 4">
    <name type="scientific">Phreatobacter stygius</name>
    <dbReference type="NCBI Taxonomy" id="1940610"/>
    <lineage>
        <taxon>Bacteria</taxon>
        <taxon>Pseudomonadati</taxon>
        <taxon>Pseudomonadota</taxon>
        <taxon>Alphaproteobacteria</taxon>
        <taxon>Hyphomicrobiales</taxon>
        <taxon>Phreatobacteraceae</taxon>
        <taxon>Phreatobacter</taxon>
    </lineage>
</organism>
<sequence>MSKAAIETLSVIVERTPKTPAKAAKTVAKKAAATAAKPRKTAPEPQSDKAAKPALLAGGNPQIAKGYGDAPVQAYIAAMPGWKSEVGRRLDALISRTVPGVHKAVKWNSPLYGVEGQGWFLGVHCFAKYVKLAFFRGASLRPVPPGASKSQDTRYLDIHEHDQLDEAQLAAWVQQASQLPGERM</sequence>
<feature type="domain" description="YdhG-like" evidence="2">
    <location>
        <begin position="85"/>
        <end position="176"/>
    </location>
</feature>
<dbReference type="Pfam" id="PF08818">
    <property type="entry name" value="DUF1801"/>
    <property type="match status" value="1"/>
</dbReference>
<evidence type="ECO:0000256" key="1">
    <source>
        <dbReference type="SAM" id="MobiDB-lite"/>
    </source>
</evidence>
<evidence type="ECO:0000259" key="2">
    <source>
        <dbReference type="Pfam" id="PF08818"/>
    </source>
</evidence>
<evidence type="ECO:0000313" key="4">
    <source>
        <dbReference type="Proteomes" id="UP000298781"/>
    </source>
</evidence>
<name>A0A4D7BAV4_9HYPH</name>
<dbReference type="SUPFAM" id="SSF159888">
    <property type="entry name" value="YdhG-like"/>
    <property type="match status" value="1"/>
</dbReference>
<dbReference type="Proteomes" id="UP000298781">
    <property type="component" value="Chromosome"/>
</dbReference>
<reference evidence="3 4" key="1">
    <citation type="submission" date="2019-04" db="EMBL/GenBank/DDBJ databases">
        <title>Phreatobacter aquaticus sp. nov.</title>
        <authorList>
            <person name="Choi A."/>
        </authorList>
    </citation>
    <scope>NUCLEOTIDE SEQUENCE [LARGE SCALE GENOMIC DNA]</scope>
    <source>
        <strain evidence="3 4">KCTC 52518</strain>
    </source>
</reference>
<feature type="compositionally biased region" description="Low complexity" evidence="1">
    <location>
        <begin position="20"/>
        <end position="36"/>
    </location>
</feature>
<dbReference type="KEGG" id="pstg:E8M01_14105"/>
<protein>
    <submittedName>
        <fullName evidence="3">DUF1801 domain-containing protein</fullName>
    </submittedName>
</protein>
<keyword evidence="4" id="KW-1185">Reference proteome</keyword>
<proteinExistence type="predicted"/>
<dbReference type="EMBL" id="CP039690">
    <property type="protein sequence ID" value="QCI65242.1"/>
    <property type="molecule type" value="Genomic_DNA"/>
</dbReference>
<dbReference type="AlphaFoldDB" id="A0A4D7BAV4"/>
<gene>
    <name evidence="3" type="ORF">E8M01_14105</name>
</gene>
<dbReference type="OrthoDB" id="9811812at2"/>
<dbReference type="Gene3D" id="3.90.1150.200">
    <property type="match status" value="1"/>
</dbReference>